<protein>
    <submittedName>
        <fullName evidence="5">ABC transporter</fullName>
    </submittedName>
</protein>
<dbReference type="InterPro" id="IPR050166">
    <property type="entry name" value="ABC_transporter_ATP-bind"/>
</dbReference>
<dbReference type="GO" id="GO:0005524">
    <property type="term" value="F:ATP binding"/>
    <property type="evidence" value="ECO:0007669"/>
    <property type="project" value="UniProtKB-KW"/>
</dbReference>
<evidence type="ECO:0000256" key="3">
    <source>
        <dbReference type="ARBA" id="ARBA00022840"/>
    </source>
</evidence>
<keyword evidence="2" id="KW-0547">Nucleotide-binding</keyword>
<dbReference type="SMART" id="SM00382">
    <property type="entry name" value="AAA"/>
    <property type="match status" value="1"/>
</dbReference>
<dbReference type="InterPro" id="IPR003593">
    <property type="entry name" value="AAA+_ATPase"/>
</dbReference>
<evidence type="ECO:0000259" key="4">
    <source>
        <dbReference type="PROSITE" id="PS50893"/>
    </source>
</evidence>
<feature type="domain" description="ABC transporter" evidence="4">
    <location>
        <begin position="6"/>
        <end position="245"/>
    </location>
</feature>
<name>A0A1W9ZPT6_MYCAI</name>
<gene>
    <name evidence="5" type="ORF">BST14_03590</name>
</gene>
<evidence type="ECO:0000256" key="1">
    <source>
        <dbReference type="ARBA" id="ARBA00022448"/>
    </source>
</evidence>
<dbReference type="EMBL" id="MVHG01000005">
    <property type="protein sequence ID" value="ORA19834.1"/>
    <property type="molecule type" value="Genomic_DNA"/>
</dbReference>
<dbReference type="CDD" id="cd03293">
    <property type="entry name" value="ABC_NrtD_SsuB_transporters"/>
    <property type="match status" value="1"/>
</dbReference>
<evidence type="ECO:0000313" key="5">
    <source>
        <dbReference type="EMBL" id="ORA19834.1"/>
    </source>
</evidence>
<dbReference type="RefSeq" id="WP_083063219.1">
    <property type="nucleotide sequence ID" value="NZ_MVHG01000005.1"/>
</dbReference>
<proteinExistence type="predicted"/>
<dbReference type="AlphaFoldDB" id="A0A1W9ZPT6"/>
<dbReference type="GO" id="GO:0016887">
    <property type="term" value="F:ATP hydrolysis activity"/>
    <property type="evidence" value="ECO:0007669"/>
    <property type="project" value="InterPro"/>
</dbReference>
<dbReference type="Proteomes" id="UP000192707">
    <property type="component" value="Unassembled WGS sequence"/>
</dbReference>
<reference evidence="5 6" key="1">
    <citation type="submission" date="2016-12" db="EMBL/GenBank/DDBJ databases">
        <title>The new phylogeny of genus Mycobacterium.</title>
        <authorList>
            <person name="Tortoli E."/>
            <person name="Trovato A."/>
            <person name="Cirillo D.M."/>
        </authorList>
    </citation>
    <scope>NUCLEOTIDE SEQUENCE [LARGE SCALE GENOMIC DNA]</scope>
    <source>
        <strain evidence="5 6">DSM 45069</strain>
    </source>
</reference>
<evidence type="ECO:0000256" key="2">
    <source>
        <dbReference type="ARBA" id="ARBA00022741"/>
    </source>
</evidence>
<organism evidence="5 6">
    <name type="scientific">Mycobacterium arosiense ATCC BAA-1401 = DSM 45069</name>
    <dbReference type="NCBI Taxonomy" id="1265311"/>
    <lineage>
        <taxon>Bacteria</taxon>
        <taxon>Bacillati</taxon>
        <taxon>Actinomycetota</taxon>
        <taxon>Actinomycetes</taxon>
        <taxon>Mycobacteriales</taxon>
        <taxon>Mycobacteriaceae</taxon>
        <taxon>Mycobacterium</taxon>
        <taxon>Mycobacterium avium complex (MAC)</taxon>
    </lineage>
</organism>
<dbReference type="PROSITE" id="PS50893">
    <property type="entry name" value="ABC_TRANSPORTER_2"/>
    <property type="match status" value="1"/>
</dbReference>
<accession>A0A1W9ZPT6</accession>
<dbReference type="PANTHER" id="PTHR42788">
    <property type="entry name" value="TAURINE IMPORT ATP-BINDING PROTEIN-RELATED"/>
    <property type="match status" value="1"/>
</dbReference>
<dbReference type="InterPro" id="IPR003439">
    <property type="entry name" value="ABC_transporter-like_ATP-bd"/>
</dbReference>
<dbReference type="Pfam" id="PF00005">
    <property type="entry name" value="ABC_tran"/>
    <property type="match status" value="1"/>
</dbReference>
<dbReference type="InterPro" id="IPR027417">
    <property type="entry name" value="P-loop_NTPase"/>
</dbReference>
<keyword evidence="1" id="KW-0813">Transport</keyword>
<dbReference type="OrthoDB" id="8773773at2"/>
<dbReference type="Gene3D" id="3.40.50.300">
    <property type="entry name" value="P-loop containing nucleotide triphosphate hydrolases"/>
    <property type="match status" value="1"/>
</dbReference>
<sequence length="275" mass="29616">MSGGNLVLSGVGKEYRTTGAPVVAVADFSLAIPAGELHVIVGPSGCGKSTLLGAVAGFTDITSGRIELDGRLLCGPGRPIATIGPDRVAVFQDSTLFPWFTVAENVSYGLVAQRRLSRRDAAELAVERLHDVGLGDVARSYPGELSSGVHRRVEILRALVVEPTVLLLDEPFRGMDAISRSAMHDALLQIYDNSSVTVLFITHDIEEAVYLGDRVTVMTTRPGRAKTTIDVDLDRPRDGDLIIAPYFRELVGEVSEAVRDEAKRAFDAGEREMAQ</sequence>
<comment type="caution">
    <text evidence="5">The sequence shown here is derived from an EMBL/GenBank/DDBJ whole genome shotgun (WGS) entry which is preliminary data.</text>
</comment>
<keyword evidence="3" id="KW-0067">ATP-binding</keyword>
<keyword evidence="6" id="KW-1185">Reference proteome</keyword>
<evidence type="ECO:0000313" key="6">
    <source>
        <dbReference type="Proteomes" id="UP000192707"/>
    </source>
</evidence>
<dbReference type="SUPFAM" id="SSF52540">
    <property type="entry name" value="P-loop containing nucleoside triphosphate hydrolases"/>
    <property type="match status" value="1"/>
</dbReference>
<dbReference type="PANTHER" id="PTHR42788:SF10">
    <property type="entry name" value="ABC TRANSPORTER ATP-BINDING PROTEIN"/>
    <property type="match status" value="1"/>
</dbReference>